<dbReference type="InterPro" id="IPR000600">
    <property type="entry name" value="ROK"/>
</dbReference>
<proteinExistence type="inferred from homology"/>
<evidence type="ECO:0000313" key="3">
    <source>
        <dbReference type="Proteomes" id="UP000677616"/>
    </source>
</evidence>
<keyword evidence="3" id="KW-1185">Reference proteome</keyword>
<dbReference type="PANTHER" id="PTHR18964:SF170">
    <property type="entry name" value="SUGAR KINASE"/>
    <property type="match status" value="1"/>
</dbReference>
<dbReference type="Pfam" id="PF00480">
    <property type="entry name" value="ROK"/>
    <property type="match status" value="2"/>
</dbReference>
<dbReference type="EMBL" id="CP073084">
    <property type="protein sequence ID" value="QUE54634.1"/>
    <property type="molecule type" value="Genomic_DNA"/>
</dbReference>
<organism evidence="2 3">
    <name type="scientific">Streptococcus oriscaviae</name>
    <dbReference type="NCBI Taxonomy" id="2781599"/>
    <lineage>
        <taxon>Bacteria</taxon>
        <taxon>Bacillati</taxon>
        <taxon>Bacillota</taxon>
        <taxon>Bacilli</taxon>
        <taxon>Lactobacillales</taxon>
        <taxon>Streptococcaceae</taxon>
        <taxon>Streptococcus</taxon>
    </lineage>
</organism>
<dbReference type="SUPFAM" id="SSF53067">
    <property type="entry name" value="Actin-like ATPase domain"/>
    <property type="match status" value="1"/>
</dbReference>
<dbReference type="RefSeq" id="WP_212571513.1">
    <property type="nucleotide sequence ID" value="NZ_CP073084.1"/>
</dbReference>
<sequence>MPETILSIDIGGTFIKSALIDHLAAVEMLEKVDTPDSLPEFLASLEGLIRAHDSQITGVAIACPGTIDTDTGFVHKGGLIPYLKNYPLGQYLQDTVQLPISVLNDADAAGLAEAVYGELKGCSLGAVLVLGTGVGLALVSDGGLISLQEIAGKGLLTPFEDKTSTDQTRTLFQDLGQMFDLHIRGLRSLMDNSGSAVQFIKRASQELGLRDVDGKAVFEALEAGANHQLLDMFKDYCHQVAVLVLNLRTLFQLECVLIGGGISQQPLLIQEVKRQYQELLEVEKTDFDNDLDILACQFHNQANLLGAYRFFQDKYKKLNG</sequence>
<evidence type="ECO:0000256" key="1">
    <source>
        <dbReference type="ARBA" id="ARBA00006479"/>
    </source>
</evidence>
<protein>
    <submittedName>
        <fullName evidence="2">ROK family protein</fullName>
    </submittedName>
</protein>
<dbReference type="Proteomes" id="UP000677616">
    <property type="component" value="Chromosome"/>
</dbReference>
<dbReference type="CDD" id="cd24152">
    <property type="entry name" value="ASKHA_NBD_ROK-like"/>
    <property type="match status" value="1"/>
</dbReference>
<comment type="similarity">
    <text evidence="1">Belongs to the ROK (NagC/XylR) family.</text>
</comment>
<evidence type="ECO:0000313" key="2">
    <source>
        <dbReference type="EMBL" id="QUE54634.1"/>
    </source>
</evidence>
<name>A0ABX7YMY9_9STRE</name>
<gene>
    <name evidence="2" type="ORF">INT76_01715</name>
</gene>
<dbReference type="InterPro" id="IPR043129">
    <property type="entry name" value="ATPase_NBD"/>
</dbReference>
<dbReference type="PANTHER" id="PTHR18964">
    <property type="entry name" value="ROK (REPRESSOR, ORF, KINASE) FAMILY"/>
    <property type="match status" value="1"/>
</dbReference>
<dbReference type="Gene3D" id="3.30.420.40">
    <property type="match status" value="2"/>
</dbReference>
<reference evidence="2 3" key="1">
    <citation type="submission" date="2021-04" db="EMBL/GenBank/DDBJ databases">
        <title>Complete genome sequence of a novel Streptococcus species.</title>
        <authorList>
            <person name="Teng J.L.L."/>
        </authorList>
    </citation>
    <scope>NUCLEOTIDE SEQUENCE [LARGE SCALE GENOMIC DNA]</scope>
    <source>
        <strain evidence="2 3">HKU75</strain>
    </source>
</reference>
<accession>A0ABX7YMY9</accession>